<accession>A0A388JX82</accession>
<evidence type="ECO:0000313" key="1">
    <source>
        <dbReference type="EMBL" id="GBG62409.1"/>
    </source>
</evidence>
<sequence length="170" mass="19184">MAVPEPIAILSLCCRRLCLRKEHGDVAGVWSSPLCIFPNAKECGLFKWTMPLRKEGRKVSLGSSRIVLADMINEGRKWEAALFFFLVVEEWIHRPSRLNIVMTRLKSDGIVIRESRFFCDVMFSGHDNTQTRKAGAIDACQMLCLTVSIGVSEPVSFVLFFPLSLLLFCV</sequence>
<keyword evidence="2" id="KW-1185">Reference proteome</keyword>
<protein>
    <submittedName>
        <fullName evidence="1">Uncharacterized protein</fullName>
    </submittedName>
</protein>
<organism evidence="1 2">
    <name type="scientific">Chara braunii</name>
    <name type="common">Braun's stonewort</name>
    <dbReference type="NCBI Taxonomy" id="69332"/>
    <lineage>
        <taxon>Eukaryota</taxon>
        <taxon>Viridiplantae</taxon>
        <taxon>Streptophyta</taxon>
        <taxon>Charophyceae</taxon>
        <taxon>Charales</taxon>
        <taxon>Characeae</taxon>
        <taxon>Chara</taxon>
    </lineage>
</organism>
<gene>
    <name evidence="1" type="ORF">CBR_g30363</name>
</gene>
<evidence type="ECO:0000313" key="2">
    <source>
        <dbReference type="Proteomes" id="UP000265515"/>
    </source>
</evidence>
<reference evidence="1 2" key="1">
    <citation type="journal article" date="2018" name="Cell">
        <title>The Chara Genome: Secondary Complexity and Implications for Plant Terrestrialization.</title>
        <authorList>
            <person name="Nishiyama T."/>
            <person name="Sakayama H."/>
            <person name="Vries J.D."/>
            <person name="Buschmann H."/>
            <person name="Saint-Marcoux D."/>
            <person name="Ullrich K.K."/>
            <person name="Haas F.B."/>
            <person name="Vanderstraeten L."/>
            <person name="Becker D."/>
            <person name="Lang D."/>
            <person name="Vosolsobe S."/>
            <person name="Rombauts S."/>
            <person name="Wilhelmsson P.K.I."/>
            <person name="Janitza P."/>
            <person name="Kern R."/>
            <person name="Heyl A."/>
            <person name="Rumpler F."/>
            <person name="Villalobos L.I.A.C."/>
            <person name="Clay J.M."/>
            <person name="Skokan R."/>
            <person name="Toyoda A."/>
            <person name="Suzuki Y."/>
            <person name="Kagoshima H."/>
            <person name="Schijlen E."/>
            <person name="Tajeshwar N."/>
            <person name="Catarino B."/>
            <person name="Hetherington A.J."/>
            <person name="Saltykova A."/>
            <person name="Bonnot C."/>
            <person name="Breuninger H."/>
            <person name="Symeonidi A."/>
            <person name="Radhakrishnan G.V."/>
            <person name="Van Nieuwerburgh F."/>
            <person name="Deforce D."/>
            <person name="Chang C."/>
            <person name="Karol K.G."/>
            <person name="Hedrich R."/>
            <person name="Ulvskov P."/>
            <person name="Glockner G."/>
            <person name="Delwiche C.F."/>
            <person name="Petrasek J."/>
            <person name="Van de Peer Y."/>
            <person name="Friml J."/>
            <person name="Beilby M."/>
            <person name="Dolan L."/>
            <person name="Kohara Y."/>
            <person name="Sugano S."/>
            <person name="Fujiyama A."/>
            <person name="Delaux P.-M."/>
            <person name="Quint M."/>
            <person name="TheiBen G."/>
            <person name="Hagemann M."/>
            <person name="Harholt J."/>
            <person name="Dunand C."/>
            <person name="Zachgo S."/>
            <person name="Langdale J."/>
            <person name="Maumus F."/>
            <person name="Straeten D.V.D."/>
            <person name="Gould S.B."/>
            <person name="Rensing S.A."/>
        </authorList>
    </citation>
    <scope>NUCLEOTIDE SEQUENCE [LARGE SCALE GENOMIC DNA]</scope>
    <source>
        <strain evidence="1 2">S276</strain>
    </source>
</reference>
<dbReference type="Proteomes" id="UP000265515">
    <property type="component" value="Unassembled WGS sequence"/>
</dbReference>
<proteinExistence type="predicted"/>
<dbReference type="AlphaFoldDB" id="A0A388JX82"/>
<name>A0A388JX82_CHABU</name>
<comment type="caution">
    <text evidence="1">The sequence shown here is derived from an EMBL/GenBank/DDBJ whole genome shotgun (WGS) entry which is preliminary data.</text>
</comment>
<dbReference type="Gramene" id="GBG62409">
    <property type="protein sequence ID" value="GBG62409"/>
    <property type="gene ID" value="CBR_g30363"/>
</dbReference>
<dbReference type="EMBL" id="BFEA01000028">
    <property type="protein sequence ID" value="GBG62409.1"/>
    <property type="molecule type" value="Genomic_DNA"/>
</dbReference>